<keyword evidence="2" id="KW-1185">Reference proteome</keyword>
<evidence type="ECO:0000313" key="2">
    <source>
        <dbReference type="Proteomes" id="UP000279194"/>
    </source>
</evidence>
<dbReference type="EMBL" id="RCVM01000065">
    <property type="protein sequence ID" value="RLY00741.1"/>
    <property type="molecule type" value="Genomic_DNA"/>
</dbReference>
<organism evidence="1 2">
    <name type="scientific">Streptococcus hillyeri</name>
    <dbReference type="NCBI Taxonomy" id="2282420"/>
    <lineage>
        <taxon>Bacteria</taxon>
        <taxon>Bacillati</taxon>
        <taxon>Bacillota</taxon>
        <taxon>Bacilli</taxon>
        <taxon>Lactobacillales</taxon>
        <taxon>Streptococcaceae</taxon>
        <taxon>Streptococcus</taxon>
    </lineage>
</organism>
<name>A0A3L9DHU6_9STRE</name>
<dbReference type="Proteomes" id="UP000279194">
    <property type="component" value="Unassembled WGS sequence"/>
</dbReference>
<sequence length="118" mass="12295">AEPGRDASGQPAQPLARVASGCQWAQRHWAVTVPPGGACAWRAGAARLGSLCPLEEAGAISKEKLRLLPSPSALKRPGQLCPGPAATQRVQGVCPEMCPSFQIGLWTLWGLVSGLQMA</sequence>
<accession>A0A3L9DHU6</accession>
<reference evidence="1 2" key="1">
    <citation type="submission" date="2018-10" db="EMBL/GenBank/DDBJ databases">
        <title>Streptococcus hillyeri sp. nov., isolated from equine tracheal sample.</title>
        <authorList>
            <person name="Macfadyen A.C."/>
            <person name="Waller A."/>
            <person name="Paterson G.K."/>
        </authorList>
    </citation>
    <scope>NUCLEOTIDE SEQUENCE [LARGE SCALE GENOMIC DNA]</scope>
    <source>
        <strain evidence="1 2">28462</strain>
    </source>
</reference>
<dbReference type="AlphaFoldDB" id="A0A3L9DHU6"/>
<feature type="non-terminal residue" evidence="1">
    <location>
        <position position="1"/>
    </location>
</feature>
<proteinExistence type="predicted"/>
<protein>
    <submittedName>
        <fullName evidence="1">Uncharacterized protein</fullName>
    </submittedName>
</protein>
<comment type="caution">
    <text evidence="1">The sequence shown here is derived from an EMBL/GenBank/DDBJ whole genome shotgun (WGS) entry which is preliminary data.</text>
</comment>
<gene>
    <name evidence="1" type="ORF">EAF07_10495</name>
</gene>
<evidence type="ECO:0000313" key="1">
    <source>
        <dbReference type="EMBL" id="RLY00741.1"/>
    </source>
</evidence>